<dbReference type="Proteomes" id="UP000283469">
    <property type="component" value="Unassembled WGS sequence"/>
</dbReference>
<evidence type="ECO:0000313" key="3">
    <source>
        <dbReference type="Proteomes" id="UP000283469"/>
    </source>
</evidence>
<comment type="caution">
    <text evidence="2">The sequence shown here is derived from an EMBL/GenBank/DDBJ whole genome shotgun (WGS) entry which is preliminary data.</text>
</comment>
<keyword evidence="3" id="KW-1185">Reference proteome</keyword>
<keyword evidence="1" id="KW-0472">Membrane</keyword>
<dbReference type="RefSeq" id="WP_119745382.1">
    <property type="nucleotide sequence ID" value="NZ_QVRA01000006.1"/>
</dbReference>
<organism evidence="2 3">
    <name type="scientific">Sphingobium terrigena</name>
    <dbReference type="NCBI Taxonomy" id="2304063"/>
    <lineage>
        <taxon>Bacteria</taxon>
        <taxon>Pseudomonadati</taxon>
        <taxon>Pseudomonadota</taxon>
        <taxon>Alphaproteobacteria</taxon>
        <taxon>Sphingomonadales</taxon>
        <taxon>Sphingomonadaceae</taxon>
        <taxon>Sphingobium</taxon>
    </lineage>
</organism>
<evidence type="ECO:0000313" key="2">
    <source>
        <dbReference type="EMBL" id="RJG55457.1"/>
    </source>
</evidence>
<reference evidence="2 3" key="1">
    <citation type="submission" date="2018-08" db="EMBL/GenBank/DDBJ databases">
        <title>Sphingobium sp. EO9.</title>
        <authorList>
            <person name="Park Y."/>
            <person name="Kim K.H."/>
            <person name="Jeon C.O."/>
        </authorList>
    </citation>
    <scope>NUCLEOTIDE SEQUENCE [LARGE SCALE GENOMIC DNA]</scope>
    <source>
        <strain evidence="2 3">EO9</strain>
    </source>
</reference>
<name>A0A418YTS1_9SPHN</name>
<keyword evidence="1" id="KW-1133">Transmembrane helix</keyword>
<sequence length="86" mass="9416">MNVKGSFAIWWKPLPLWLKLATVLIAYPAWALIVYCIVSGTAKGALSLWAVGAFGLVVLLHIMFDSRNRKKGIEHLGGLELHGGDD</sequence>
<gene>
    <name evidence="2" type="ORF">D0Z70_08610</name>
</gene>
<dbReference type="EMBL" id="QVRA01000006">
    <property type="protein sequence ID" value="RJG55457.1"/>
    <property type="molecule type" value="Genomic_DNA"/>
</dbReference>
<feature type="transmembrane region" description="Helical" evidence="1">
    <location>
        <begin position="46"/>
        <end position="64"/>
    </location>
</feature>
<dbReference type="AlphaFoldDB" id="A0A418YTS1"/>
<evidence type="ECO:0000256" key="1">
    <source>
        <dbReference type="SAM" id="Phobius"/>
    </source>
</evidence>
<feature type="transmembrane region" description="Helical" evidence="1">
    <location>
        <begin position="20"/>
        <end position="40"/>
    </location>
</feature>
<accession>A0A418YTS1</accession>
<proteinExistence type="predicted"/>
<keyword evidence="1" id="KW-0812">Transmembrane</keyword>
<protein>
    <submittedName>
        <fullName evidence="2">Uncharacterized protein</fullName>
    </submittedName>
</protein>